<feature type="region of interest" description="Disordered" evidence="3">
    <location>
        <begin position="185"/>
        <end position="211"/>
    </location>
</feature>
<dbReference type="Gene3D" id="1.25.40.10">
    <property type="entry name" value="Tetratricopeptide repeat domain"/>
    <property type="match status" value="1"/>
</dbReference>
<dbReference type="RefSeq" id="XP_022083971.1">
    <property type="nucleotide sequence ID" value="XM_022228279.1"/>
</dbReference>
<feature type="region of interest" description="Disordered" evidence="3">
    <location>
        <begin position="736"/>
        <end position="759"/>
    </location>
</feature>
<evidence type="ECO:0000313" key="4">
    <source>
        <dbReference type="Proteomes" id="UP000694845"/>
    </source>
</evidence>
<name>A0A8B7XUR2_ACAPL</name>
<dbReference type="PANTHER" id="PTHR12979:SF5">
    <property type="entry name" value="CCR4-NOT TRANSCRIPTION COMPLEX SUBUNIT 10"/>
    <property type="match status" value="1"/>
</dbReference>
<evidence type="ECO:0000256" key="1">
    <source>
        <dbReference type="ARBA" id="ARBA00010080"/>
    </source>
</evidence>
<comment type="function">
    <text evidence="2">Component of the CCR4-NOT complex which is one of the major cellular mRNA deadenylases and is linked to various cellular processes including bulk mRNA degradation, miRNA-mediated repression, translational repression during translational initiation and general transcription regulation.</text>
</comment>
<keyword evidence="2" id="KW-0539">Nucleus</keyword>
<evidence type="ECO:0000313" key="8">
    <source>
        <dbReference type="RefSeq" id="XP_022083972.1"/>
    </source>
</evidence>
<dbReference type="SUPFAM" id="SSF48452">
    <property type="entry name" value="TPR-like"/>
    <property type="match status" value="2"/>
</dbReference>
<keyword evidence="2" id="KW-0810">Translation regulation</keyword>
<evidence type="ECO:0000313" key="5">
    <source>
        <dbReference type="RefSeq" id="XP_022083967.1"/>
    </source>
</evidence>
<gene>
    <name evidence="5 6 7 8" type="primary">LOC110975643</name>
</gene>
<accession>A0A8B7XUR2</accession>
<dbReference type="GO" id="GO:0005634">
    <property type="term" value="C:nucleus"/>
    <property type="evidence" value="ECO:0007669"/>
    <property type="project" value="UniProtKB-SubCell"/>
</dbReference>
<keyword evidence="2" id="KW-0804">Transcription</keyword>
<feature type="compositionally biased region" description="Polar residues" evidence="3">
    <location>
        <begin position="736"/>
        <end position="747"/>
    </location>
</feature>
<dbReference type="PANTHER" id="PTHR12979">
    <property type="entry name" value="CCR4-NOT TRANSCRIPTION COMPLEX SUBUNIT 10"/>
    <property type="match status" value="1"/>
</dbReference>
<dbReference type="RefSeq" id="XP_022083968.1">
    <property type="nucleotide sequence ID" value="XM_022228276.1"/>
</dbReference>
<reference evidence="5 6" key="1">
    <citation type="submission" date="2025-04" db="UniProtKB">
        <authorList>
            <consortium name="RefSeq"/>
        </authorList>
    </citation>
    <scope>IDENTIFICATION</scope>
</reference>
<comment type="similarity">
    <text evidence="1 2">Belongs to the CNOT10 family.</text>
</comment>
<dbReference type="Proteomes" id="UP000694845">
    <property type="component" value="Unplaced"/>
</dbReference>
<keyword evidence="2" id="KW-0963">Cytoplasm</keyword>
<feature type="region of interest" description="Disordered" evidence="3">
    <location>
        <begin position="1"/>
        <end position="23"/>
    </location>
</feature>
<dbReference type="GO" id="GO:0017148">
    <property type="term" value="P:negative regulation of translation"/>
    <property type="evidence" value="ECO:0007669"/>
    <property type="project" value="TreeGrafter"/>
</dbReference>
<evidence type="ECO:0000256" key="2">
    <source>
        <dbReference type="RuleBase" id="RU367083"/>
    </source>
</evidence>
<feature type="compositionally biased region" description="Low complexity" evidence="3">
    <location>
        <begin position="185"/>
        <end position="195"/>
    </location>
</feature>
<protein>
    <recommendedName>
        <fullName evidence="2">CCR4-NOT transcription complex subunit 10</fullName>
    </recommendedName>
</protein>
<dbReference type="Pfam" id="PF14559">
    <property type="entry name" value="TPR_19"/>
    <property type="match status" value="1"/>
</dbReference>
<dbReference type="KEGG" id="aplc:110975643"/>
<proteinExistence type="inferred from homology"/>
<evidence type="ECO:0000256" key="3">
    <source>
        <dbReference type="SAM" id="MobiDB-lite"/>
    </source>
</evidence>
<dbReference type="OrthoDB" id="25157at2759"/>
<dbReference type="RefSeq" id="XP_022083972.1">
    <property type="nucleotide sequence ID" value="XM_022228280.1"/>
</dbReference>
<dbReference type="AlphaFoldDB" id="A0A8B7XUR2"/>
<comment type="subcellular location">
    <subcellularLocation>
        <location evidence="2">Cytoplasm</location>
    </subcellularLocation>
    <subcellularLocation>
        <location evidence="2">Nucleus</location>
    </subcellularLocation>
</comment>
<dbReference type="CTD" id="25904"/>
<dbReference type="InterPro" id="IPR019734">
    <property type="entry name" value="TPR_rpt"/>
</dbReference>
<feature type="region of interest" description="Disordered" evidence="3">
    <location>
        <begin position="479"/>
        <end position="514"/>
    </location>
</feature>
<dbReference type="GeneID" id="110975643"/>
<dbReference type="InterPro" id="IPR039740">
    <property type="entry name" value="CNOT10"/>
</dbReference>
<organism evidence="4 8">
    <name type="scientific">Acanthaster planci</name>
    <name type="common">Crown-of-thorns starfish</name>
    <dbReference type="NCBI Taxonomy" id="133434"/>
    <lineage>
        <taxon>Eukaryota</taxon>
        <taxon>Metazoa</taxon>
        <taxon>Echinodermata</taxon>
        <taxon>Eleutherozoa</taxon>
        <taxon>Asterozoa</taxon>
        <taxon>Asteroidea</taxon>
        <taxon>Valvatacea</taxon>
        <taxon>Valvatida</taxon>
        <taxon>Acanthasteridae</taxon>
        <taxon>Acanthaster</taxon>
    </lineage>
</organism>
<dbReference type="GO" id="GO:0006402">
    <property type="term" value="P:mRNA catabolic process"/>
    <property type="evidence" value="ECO:0007669"/>
    <property type="project" value="TreeGrafter"/>
</dbReference>
<dbReference type="RefSeq" id="XP_022083967.1">
    <property type="nucleotide sequence ID" value="XM_022228275.1"/>
</dbReference>
<keyword evidence="2" id="KW-0943">RNA-mediated gene silencing</keyword>
<dbReference type="GO" id="GO:0005737">
    <property type="term" value="C:cytoplasm"/>
    <property type="evidence" value="ECO:0007669"/>
    <property type="project" value="UniProtKB-SubCell"/>
</dbReference>
<feature type="compositionally biased region" description="Polar residues" evidence="3">
    <location>
        <begin position="479"/>
        <end position="512"/>
    </location>
</feature>
<dbReference type="SMART" id="SM00028">
    <property type="entry name" value="TPR"/>
    <property type="match status" value="5"/>
</dbReference>
<keyword evidence="2" id="KW-0805">Transcription regulation</keyword>
<dbReference type="GO" id="GO:0031047">
    <property type="term" value="P:regulatory ncRNA-mediated gene silencing"/>
    <property type="evidence" value="ECO:0007669"/>
    <property type="project" value="UniProtKB-UniRule"/>
</dbReference>
<evidence type="ECO:0000313" key="7">
    <source>
        <dbReference type="RefSeq" id="XP_022083971.1"/>
    </source>
</evidence>
<dbReference type="GO" id="GO:0030014">
    <property type="term" value="C:CCR4-NOT complex"/>
    <property type="evidence" value="ECO:0007669"/>
    <property type="project" value="UniProtKB-UniRule"/>
</dbReference>
<sequence>MADKDSGKEKECPAESPAPSPIPVITEEEKEMASVASTDFEAGQYAPCLEKLHALSKLRGSDVKVGHNLMVAKFYQSGCTRNDDLRKALGQVCTQAQVNLSGVDSLEDTDHAILFFNHAIILYHMRQHHEAIQILEKLFQIIEPLEENLAHKILLLLIETYLCTYQPEKALGILAYLEKLLFSTESSGNKGGSESSNKDNKDSNTEESNIDPEKYRPTLHLLKTRCYLQMKHVKVCKREIKTVMNSAGPCAVSLFLKSNFEYIRQNYRKAIKLLNSATPTADSLKTGQVIPVMYFNNLAIIHFYMGKYHLAAYYGRRALQENANAIAELPKRKGQSLNNRHIKTLGMNRRYELLYNVGIQLLHEGRPLAAFECLTEAIQVYPTNPRLWLRLAECCIAANALPQNSEAEGKSSLDSTRRGIVRNVIGSGPHRKVILSPGSSEYKYSDGQSAAFPAPTLEFASLCLSNALSLLPEETTPSTLSRITSRGSVGSDSSEVADTISSNKQTSISNPTAPLGQSVKPTDIVCLRCSILASSSYVALSLGDNVHALEYARLLLEQTRLPGSLRFLGHLYAAEALINMDQIVEAIQHLAPDSVCDVSVVLPVLPEQGDKQGDKSEAGPGDIQESTEGHIAVSKHYPASVQVARATMLLNLACAHSLRSEWDKAKKCLKQMCSILPPSEIPEQALFLGIYIELQTGSHQMALHMVKKQQLIPYLKPSQSRPLPIGTMAAFNNASPSPQGVFSSGTASKAGRSKDPWQK</sequence>
<dbReference type="InterPro" id="IPR011990">
    <property type="entry name" value="TPR-like_helical_dom_sf"/>
</dbReference>
<evidence type="ECO:0000313" key="6">
    <source>
        <dbReference type="RefSeq" id="XP_022083968.1"/>
    </source>
</evidence>
<feature type="compositionally biased region" description="Basic and acidic residues" evidence="3">
    <location>
        <begin position="1"/>
        <end position="13"/>
    </location>
</feature>
<keyword evidence="4" id="KW-1185">Reference proteome</keyword>